<reference evidence="2" key="1">
    <citation type="submission" date="2021-02" db="EMBL/GenBank/DDBJ databases">
        <authorList>
            <person name="Nowell W R."/>
        </authorList>
    </citation>
    <scope>NUCLEOTIDE SEQUENCE</scope>
    <source>
        <strain evidence="2">Ploen Becks lab</strain>
    </source>
</reference>
<protein>
    <recommendedName>
        <fullName evidence="4">Chitin-binding type-2 domain-containing protein</fullName>
    </recommendedName>
</protein>
<dbReference type="OrthoDB" id="10426708at2759"/>
<evidence type="ECO:0000313" key="2">
    <source>
        <dbReference type="EMBL" id="CAF1084973.1"/>
    </source>
</evidence>
<evidence type="ECO:0008006" key="4">
    <source>
        <dbReference type="Google" id="ProtNLM"/>
    </source>
</evidence>
<accession>A0A814MVI5</accession>
<feature type="non-terminal residue" evidence="2">
    <location>
        <position position="152"/>
    </location>
</feature>
<organism evidence="2 3">
    <name type="scientific">Brachionus calyciflorus</name>
    <dbReference type="NCBI Taxonomy" id="104777"/>
    <lineage>
        <taxon>Eukaryota</taxon>
        <taxon>Metazoa</taxon>
        <taxon>Spiralia</taxon>
        <taxon>Gnathifera</taxon>
        <taxon>Rotifera</taxon>
        <taxon>Eurotatoria</taxon>
        <taxon>Monogononta</taxon>
        <taxon>Pseudotrocha</taxon>
        <taxon>Ploima</taxon>
        <taxon>Brachionidae</taxon>
        <taxon>Brachionus</taxon>
    </lineage>
</organism>
<gene>
    <name evidence="2" type="ORF">OXX778_LOCUS20380</name>
</gene>
<sequence>MLRIFSILIVLASTFNCLPEQYWNQESAVGSQQKQQDQSKHFFLNQPAPVVVPVPAPLPAPAGIIPAFPLVVPSGPYPIQSPTITSNGETIIETLVGGLPFNCLGKPTGHYRDNHFCDVFHACVYGQQRKTYSCPFVGEAQYFDDVTRRCEF</sequence>
<keyword evidence="1" id="KW-0732">Signal</keyword>
<proteinExistence type="predicted"/>
<keyword evidence="3" id="KW-1185">Reference proteome</keyword>
<dbReference type="AlphaFoldDB" id="A0A814MVI5"/>
<feature type="chain" id="PRO_5032727057" description="Chitin-binding type-2 domain-containing protein" evidence="1">
    <location>
        <begin position="18"/>
        <end position="152"/>
    </location>
</feature>
<dbReference type="Proteomes" id="UP000663879">
    <property type="component" value="Unassembled WGS sequence"/>
</dbReference>
<evidence type="ECO:0000313" key="3">
    <source>
        <dbReference type="Proteomes" id="UP000663879"/>
    </source>
</evidence>
<name>A0A814MVI5_9BILA</name>
<feature type="signal peptide" evidence="1">
    <location>
        <begin position="1"/>
        <end position="17"/>
    </location>
</feature>
<dbReference type="EMBL" id="CAJNOC010006745">
    <property type="protein sequence ID" value="CAF1084973.1"/>
    <property type="molecule type" value="Genomic_DNA"/>
</dbReference>
<evidence type="ECO:0000256" key="1">
    <source>
        <dbReference type="SAM" id="SignalP"/>
    </source>
</evidence>
<comment type="caution">
    <text evidence="2">The sequence shown here is derived from an EMBL/GenBank/DDBJ whole genome shotgun (WGS) entry which is preliminary data.</text>
</comment>